<dbReference type="RefSeq" id="WP_093027185.1">
    <property type="nucleotide sequence ID" value="NZ_FNNZ01000001.1"/>
</dbReference>
<dbReference type="GO" id="GO:0002143">
    <property type="term" value="P:tRNA wobble position uridine thiolation"/>
    <property type="evidence" value="ECO:0007669"/>
    <property type="project" value="TreeGrafter"/>
</dbReference>
<dbReference type="GO" id="GO:0005737">
    <property type="term" value="C:cytoplasm"/>
    <property type="evidence" value="ECO:0007669"/>
    <property type="project" value="UniProtKB-SubCell"/>
</dbReference>
<evidence type="ECO:0000313" key="6">
    <source>
        <dbReference type="Proteomes" id="UP000198816"/>
    </source>
</evidence>
<dbReference type="NCBIfam" id="TIGR03342">
    <property type="entry name" value="dsrC_tusE_dsvC"/>
    <property type="match status" value="1"/>
</dbReference>
<dbReference type="EMBL" id="FNNZ01000001">
    <property type="protein sequence ID" value="SDW03597.1"/>
    <property type="molecule type" value="Genomic_DNA"/>
</dbReference>
<reference evidence="6" key="1">
    <citation type="submission" date="2016-10" db="EMBL/GenBank/DDBJ databases">
        <authorList>
            <person name="Varghese N."/>
            <person name="Submissions S."/>
        </authorList>
    </citation>
    <scope>NUCLEOTIDE SEQUENCE [LARGE SCALE GENOMIC DNA]</scope>
    <source>
        <strain evidence="6">DSM 217</strain>
    </source>
</reference>
<dbReference type="AlphaFoldDB" id="A0A1H2Q8M8"/>
<dbReference type="PANTHER" id="PTHR37010">
    <property type="entry name" value="SULFURTRANSFERASE TUSE"/>
    <property type="match status" value="1"/>
</dbReference>
<dbReference type="SUPFAM" id="SSF69721">
    <property type="entry name" value="DsrC, the gamma subunit of dissimilatory sulfite reductase"/>
    <property type="match status" value="1"/>
</dbReference>
<evidence type="ECO:0000256" key="1">
    <source>
        <dbReference type="ARBA" id="ARBA00004496"/>
    </source>
</evidence>
<evidence type="ECO:0000256" key="2">
    <source>
        <dbReference type="ARBA" id="ARBA00005718"/>
    </source>
</evidence>
<feature type="region of interest" description="Disordered" evidence="4">
    <location>
        <begin position="1"/>
        <end position="26"/>
    </location>
</feature>
<dbReference type="OrthoDB" id="9786347at2"/>
<proteinExistence type="inferred from homology"/>
<dbReference type="InterPro" id="IPR042072">
    <property type="entry name" value="DsrC-like_C"/>
</dbReference>
<dbReference type="InterPro" id="IPR025526">
    <property type="entry name" value="DsrC-like_dom_sf"/>
</dbReference>
<dbReference type="InterPro" id="IPR007453">
    <property type="entry name" value="DsrC/TusE"/>
</dbReference>
<evidence type="ECO:0000256" key="4">
    <source>
        <dbReference type="SAM" id="MobiDB-lite"/>
    </source>
</evidence>
<comment type="similarity">
    <text evidence="2">Belongs to the DsrC/TusE family.</text>
</comment>
<dbReference type="PANTHER" id="PTHR37010:SF1">
    <property type="entry name" value="SULFURTRANSFERASE TUSE"/>
    <property type="match status" value="1"/>
</dbReference>
<evidence type="ECO:0000313" key="5">
    <source>
        <dbReference type="EMBL" id="SDW03597.1"/>
    </source>
</evidence>
<dbReference type="GO" id="GO:0097163">
    <property type="term" value="F:sulfur carrier activity"/>
    <property type="evidence" value="ECO:0007669"/>
    <property type="project" value="TreeGrafter"/>
</dbReference>
<accession>A0A1H2Q8M8</accession>
<gene>
    <name evidence="5" type="ORF">SAMN05421783_101171</name>
</gene>
<dbReference type="Gene3D" id="1.10.10.370">
    <property type="entry name" value="DsrC-like protein, C-terminal domain"/>
    <property type="match status" value="1"/>
</dbReference>
<sequence length="119" mass="12877">MAQTMGEIMNPGSVVRDAEFPDAPDDWTREQAVAAAQADAVTLSNDHWDMIKALQDYFARHEKPNVRDLHDALEEAFHGRGGLKYLYGIFPGGPVAQGCRFAGLQAPSGAADKSFGSVQ</sequence>
<keyword evidence="3" id="KW-0963">Cytoplasm</keyword>
<keyword evidence="6" id="KW-1185">Reference proteome</keyword>
<comment type="subcellular location">
    <subcellularLocation>
        <location evidence="1">Cytoplasm</location>
    </subcellularLocation>
</comment>
<dbReference type="Proteomes" id="UP000198816">
    <property type="component" value="Unassembled WGS sequence"/>
</dbReference>
<protein>
    <submittedName>
        <fullName evidence="5">tRNA 2-thiouridine synthesizing protein E</fullName>
    </submittedName>
</protein>
<name>A0A1H2Q8M8_THIRO</name>
<evidence type="ECO:0000256" key="3">
    <source>
        <dbReference type="ARBA" id="ARBA00022490"/>
    </source>
</evidence>
<organism evidence="5 6">
    <name type="scientific">Thiocapsa roseopersicina</name>
    <dbReference type="NCBI Taxonomy" id="1058"/>
    <lineage>
        <taxon>Bacteria</taxon>
        <taxon>Pseudomonadati</taxon>
        <taxon>Pseudomonadota</taxon>
        <taxon>Gammaproteobacteria</taxon>
        <taxon>Chromatiales</taxon>
        <taxon>Chromatiaceae</taxon>
        <taxon>Thiocapsa</taxon>
    </lineage>
</organism>
<dbReference type="Pfam" id="PF04358">
    <property type="entry name" value="DsrC"/>
    <property type="match status" value="1"/>
</dbReference>
<dbReference type="STRING" id="1058.SAMN05421783_101171"/>